<evidence type="ECO:0000259" key="5">
    <source>
        <dbReference type="Pfam" id="PF00205"/>
    </source>
</evidence>
<comment type="caution">
    <text evidence="8">The sequence shown here is derived from an EMBL/GenBank/DDBJ whole genome shotgun (WGS) entry which is preliminary data.</text>
</comment>
<dbReference type="AlphaFoldDB" id="A0A7W8MAS9"/>
<dbReference type="GO" id="GO:0009099">
    <property type="term" value="P:L-valine biosynthetic process"/>
    <property type="evidence" value="ECO:0007669"/>
    <property type="project" value="TreeGrafter"/>
</dbReference>
<evidence type="ECO:0000259" key="7">
    <source>
        <dbReference type="Pfam" id="PF02776"/>
    </source>
</evidence>
<dbReference type="NCBIfam" id="NF006052">
    <property type="entry name" value="PRK08199.1"/>
    <property type="match status" value="1"/>
</dbReference>
<dbReference type="InterPro" id="IPR029061">
    <property type="entry name" value="THDP-binding"/>
</dbReference>
<dbReference type="CDD" id="cd07035">
    <property type="entry name" value="TPP_PYR_POX_like"/>
    <property type="match status" value="1"/>
</dbReference>
<evidence type="ECO:0000259" key="6">
    <source>
        <dbReference type="Pfam" id="PF02775"/>
    </source>
</evidence>
<evidence type="ECO:0000256" key="3">
    <source>
        <dbReference type="RuleBase" id="RU362132"/>
    </source>
</evidence>
<protein>
    <submittedName>
        <fullName evidence="8">Acetolactate synthase-1/2/3 large subunit</fullName>
        <ecNumber evidence="8">2.2.1.6</ecNumber>
    </submittedName>
</protein>
<dbReference type="InterPro" id="IPR045229">
    <property type="entry name" value="TPP_enz"/>
</dbReference>
<evidence type="ECO:0000256" key="1">
    <source>
        <dbReference type="ARBA" id="ARBA00007812"/>
    </source>
</evidence>
<feature type="region of interest" description="Disordered" evidence="4">
    <location>
        <begin position="1"/>
        <end position="21"/>
    </location>
</feature>
<feature type="domain" description="Thiamine pyrophosphate enzyme TPP-binding" evidence="6">
    <location>
        <begin position="409"/>
        <end position="566"/>
    </location>
</feature>
<dbReference type="GO" id="GO:0003984">
    <property type="term" value="F:acetolactate synthase activity"/>
    <property type="evidence" value="ECO:0007669"/>
    <property type="project" value="UniProtKB-EC"/>
</dbReference>
<evidence type="ECO:0000256" key="4">
    <source>
        <dbReference type="SAM" id="MobiDB-lite"/>
    </source>
</evidence>
<dbReference type="InterPro" id="IPR029035">
    <property type="entry name" value="DHS-like_NAD/FAD-binding_dom"/>
</dbReference>
<dbReference type="SUPFAM" id="SSF52518">
    <property type="entry name" value="Thiamin diphosphate-binding fold (THDP-binding)"/>
    <property type="match status" value="2"/>
</dbReference>
<dbReference type="InterPro" id="IPR011766">
    <property type="entry name" value="TPP_enzyme_TPP-bd"/>
</dbReference>
<dbReference type="Pfam" id="PF00205">
    <property type="entry name" value="TPP_enzyme_M"/>
    <property type="match status" value="1"/>
</dbReference>
<dbReference type="InterPro" id="IPR012001">
    <property type="entry name" value="Thiamin_PyroP_enz_TPP-bd_dom"/>
</dbReference>
<comment type="similarity">
    <text evidence="1 3">Belongs to the TPP enzyme family.</text>
</comment>
<dbReference type="RefSeq" id="WP_183970060.1">
    <property type="nucleotide sequence ID" value="NZ_BAABEW010000011.1"/>
</dbReference>
<proteinExistence type="inferred from homology"/>
<evidence type="ECO:0000313" key="9">
    <source>
        <dbReference type="Proteomes" id="UP000532440"/>
    </source>
</evidence>
<reference evidence="8 9" key="1">
    <citation type="submission" date="2020-08" db="EMBL/GenBank/DDBJ databases">
        <title>Genomic Encyclopedia of Type Strains, Phase IV (KMG-IV): sequencing the most valuable type-strain genomes for metagenomic binning, comparative biology and taxonomic classification.</title>
        <authorList>
            <person name="Goeker M."/>
        </authorList>
    </citation>
    <scope>NUCLEOTIDE SEQUENCE [LARGE SCALE GENOMIC DNA]</scope>
    <source>
        <strain evidence="8 9">DSM 29781</strain>
    </source>
</reference>
<dbReference type="EC" id="2.2.1.6" evidence="8"/>
<dbReference type="PANTHER" id="PTHR18968">
    <property type="entry name" value="THIAMINE PYROPHOSPHATE ENZYMES"/>
    <property type="match status" value="1"/>
</dbReference>
<dbReference type="CDD" id="cd00568">
    <property type="entry name" value="TPP_enzymes"/>
    <property type="match status" value="1"/>
</dbReference>
<dbReference type="Gene3D" id="3.40.50.1220">
    <property type="entry name" value="TPP-binding domain"/>
    <property type="match status" value="1"/>
</dbReference>
<dbReference type="SUPFAM" id="SSF52467">
    <property type="entry name" value="DHS-like NAD/FAD-binding domain"/>
    <property type="match status" value="1"/>
</dbReference>
<keyword evidence="9" id="KW-1185">Reference proteome</keyword>
<feature type="domain" description="Thiamine pyrophosphate enzyme central" evidence="5">
    <location>
        <begin position="211"/>
        <end position="349"/>
    </location>
</feature>
<organism evidence="8 9">
    <name type="scientific">Quisquiliibacterium transsilvanicum</name>
    <dbReference type="NCBI Taxonomy" id="1549638"/>
    <lineage>
        <taxon>Bacteria</taxon>
        <taxon>Pseudomonadati</taxon>
        <taxon>Pseudomonadota</taxon>
        <taxon>Betaproteobacteria</taxon>
        <taxon>Burkholderiales</taxon>
        <taxon>Burkholderiaceae</taxon>
        <taxon>Quisquiliibacterium</taxon>
    </lineage>
</organism>
<dbReference type="FunFam" id="3.40.50.970:FF:000007">
    <property type="entry name" value="Acetolactate synthase"/>
    <property type="match status" value="1"/>
</dbReference>
<dbReference type="GO" id="GO:0030976">
    <property type="term" value="F:thiamine pyrophosphate binding"/>
    <property type="evidence" value="ECO:0007669"/>
    <property type="project" value="InterPro"/>
</dbReference>
<name>A0A7W8MAS9_9BURK</name>
<dbReference type="Gene3D" id="3.40.50.970">
    <property type="match status" value="2"/>
</dbReference>
<feature type="compositionally biased region" description="Low complexity" evidence="4">
    <location>
        <begin position="12"/>
        <end position="21"/>
    </location>
</feature>
<dbReference type="InterPro" id="IPR012000">
    <property type="entry name" value="Thiamin_PyroP_enz_cen_dom"/>
</dbReference>
<keyword evidence="8" id="KW-0808">Transferase</keyword>
<dbReference type="PANTHER" id="PTHR18968:SF120">
    <property type="entry name" value="ACETOLACTATE SYNTHASE LARGE SUBUNIT"/>
    <property type="match status" value="1"/>
</dbReference>
<keyword evidence="2 3" id="KW-0786">Thiamine pyrophosphate</keyword>
<sequence>MNTTAAPGGDTPISRSAAASPAMRPAGRIVADALATQGVDTVFGVPGESYLAVLDGLHRHRDRIRFVTCRHEGGAAFMADAYGKLTGRPGVLMVTRGPGATNASIGIHTAHQDSTPMVVFVGQVGGGFADREAFQEIDYRRMFGPLTKWVAQVDRVERIPEYVARAFQTATSGRQGPVVLALPEDMLAGEAAVADAARHAPLQAGPSTAQIERLRSMLAAASRPFLLLGGSGWTPRACDDLRHFAQANALPVGCAFRCQDLFDNGHPNYCGDVGIGLNPKLAARIREADLVLAIGPRLGEITTSGYTLFESPTPRQALVHVHPGIDELGRVHQAALMVNSGMPEFATALRSLQVDPAAWAGAVQSARADYEDWQRRPPAIAALEPALDPWAVVQALRKRLPADAIVTNGAGNFATWAHRFWRYGALAPHPSGQTRCQLAPTSGAMGMGVPAAVAAGILQPDRTVVCFAGDGDFLMTGQELATAVQHEAGILVLVFDNGMYGTIRMHQEREYPARQIGTSLANPDFARLCEAFGGFGARVERTAEFAPALEAALAFMRERRRPALLHLRIDPEAITPNLSLSAIREAALRTAGTAS</sequence>
<accession>A0A7W8MAS9</accession>
<feature type="domain" description="Thiamine pyrophosphate enzyme N-terminal TPP-binding" evidence="7">
    <location>
        <begin position="26"/>
        <end position="139"/>
    </location>
</feature>
<evidence type="ECO:0000256" key="2">
    <source>
        <dbReference type="ARBA" id="ARBA00023052"/>
    </source>
</evidence>
<dbReference type="GO" id="GO:0000287">
    <property type="term" value="F:magnesium ion binding"/>
    <property type="evidence" value="ECO:0007669"/>
    <property type="project" value="InterPro"/>
</dbReference>
<dbReference type="Pfam" id="PF02775">
    <property type="entry name" value="TPP_enzyme_C"/>
    <property type="match status" value="1"/>
</dbReference>
<evidence type="ECO:0000313" key="8">
    <source>
        <dbReference type="EMBL" id="MBB5273434.1"/>
    </source>
</evidence>
<dbReference type="GO" id="GO:0009097">
    <property type="term" value="P:isoleucine biosynthetic process"/>
    <property type="evidence" value="ECO:0007669"/>
    <property type="project" value="TreeGrafter"/>
</dbReference>
<dbReference type="Pfam" id="PF02776">
    <property type="entry name" value="TPP_enzyme_N"/>
    <property type="match status" value="1"/>
</dbReference>
<dbReference type="GO" id="GO:0050660">
    <property type="term" value="F:flavin adenine dinucleotide binding"/>
    <property type="evidence" value="ECO:0007669"/>
    <property type="project" value="TreeGrafter"/>
</dbReference>
<dbReference type="GO" id="GO:0005948">
    <property type="term" value="C:acetolactate synthase complex"/>
    <property type="evidence" value="ECO:0007669"/>
    <property type="project" value="TreeGrafter"/>
</dbReference>
<gene>
    <name evidence="8" type="ORF">HNQ70_003464</name>
</gene>
<dbReference type="EMBL" id="JACHGB010000007">
    <property type="protein sequence ID" value="MBB5273434.1"/>
    <property type="molecule type" value="Genomic_DNA"/>
</dbReference>
<dbReference type="Proteomes" id="UP000532440">
    <property type="component" value="Unassembled WGS sequence"/>
</dbReference>